<dbReference type="SUPFAM" id="SSF53098">
    <property type="entry name" value="Ribonuclease H-like"/>
    <property type="match status" value="1"/>
</dbReference>
<dbReference type="KEGG" id="psoj:PHYSODRAFT_331611"/>
<dbReference type="RefSeq" id="XP_009526735.1">
    <property type="nucleotide sequence ID" value="XM_009528440.1"/>
</dbReference>
<feature type="domain" description="HAT C-terminal dimerisation" evidence="1">
    <location>
        <begin position="415"/>
        <end position="478"/>
    </location>
</feature>
<name>G4ZI34_PHYSP</name>
<sequence length="524" mass="59554">MQKPSRCCTTLQVVHNNLPFVVGEWDESQLLRAVITKEEFRAVVNRQTITHAVVELYASGVVEMTHVIRFIGLRLYYIDNDWKFGSILLGTRHFKPLYDFFGATTDGGPDVKWMMESGLRLQWEWCWPHLTNAATKAAFGMTGDRNPGMRSLLSKVTVTIYQVDALGVGKERKLVDYKPHRFMGLTQVFRRIVKHWDVLELWYEERTRKFERDGKAPPNPFPLSGQKKLMEQLLSLLVPISAVNVKSQAEKASQFDSTKEHVVHYHPTELLPLAETTRNLLSQAFQTRFFSRYTCREAMKKCSFVWEMQLLLHPHKNIDGMLMGIVGACGRSQHLSDGVIERNKSAVKQLVLQRLKTIMMSLQPPEAEPAMKVPAAFYHNCGLSEDLCDFLPLTMPRAPEQPTPQMLLEGRVDEELDRWFSDPQLLAATSATDVETVLNFWKRMLETGTYRCLPQVARIVFAVPASSAQIELDFGCFKLTPDEAKNAIPSNVTIDLGPLNPMAMFESEWEIALSSALSLSTELA</sequence>
<proteinExistence type="predicted"/>
<evidence type="ECO:0000259" key="1">
    <source>
        <dbReference type="Pfam" id="PF05699"/>
    </source>
</evidence>
<gene>
    <name evidence="2" type="ORF">PHYSODRAFT_331611</name>
</gene>
<dbReference type="OMA" id="AMFESEW"/>
<accession>G4ZI34</accession>
<dbReference type="Proteomes" id="UP000002640">
    <property type="component" value="Unassembled WGS sequence"/>
</dbReference>
<organism evidence="2 3">
    <name type="scientific">Phytophthora sojae (strain P6497)</name>
    <name type="common">Soybean stem and root rot agent</name>
    <name type="synonym">Phytophthora megasperma f. sp. glycines</name>
    <dbReference type="NCBI Taxonomy" id="1094619"/>
    <lineage>
        <taxon>Eukaryota</taxon>
        <taxon>Sar</taxon>
        <taxon>Stramenopiles</taxon>
        <taxon>Oomycota</taxon>
        <taxon>Peronosporomycetes</taxon>
        <taxon>Peronosporales</taxon>
        <taxon>Peronosporaceae</taxon>
        <taxon>Phytophthora</taxon>
    </lineage>
</organism>
<evidence type="ECO:0000313" key="3">
    <source>
        <dbReference type="Proteomes" id="UP000002640"/>
    </source>
</evidence>
<evidence type="ECO:0000313" key="2">
    <source>
        <dbReference type="EMBL" id="EGZ17677.1"/>
    </source>
</evidence>
<protein>
    <recommendedName>
        <fullName evidence="1">HAT C-terminal dimerisation domain-containing protein</fullName>
    </recommendedName>
</protein>
<dbReference type="InterPro" id="IPR012337">
    <property type="entry name" value="RNaseH-like_sf"/>
</dbReference>
<reference evidence="2 3" key="1">
    <citation type="journal article" date="2006" name="Science">
        <title>Phytophthora genome sequences uncover evolutionary origins and mechanisms of pathogenesis.</title>
        <authorList>
            <person name="Tyler B.M."/>
            <person name="Tripathy S."/>
            <person name="Zhang X."/>
            <person name="Dehal P."/>
            <person name="Jiang R.H."/>
            <person name="Aerts A."/>
            <person name="Arredondo F.D."/>
            <person name="Baxter L."/>
            <person name="Bensasson D."/>
            <person name="Beynon J.L."/>
            <person name="Chapman J."/>
            <person name="Damasceno C.M."/>
            <person name="Dorrance A.E."/>
            <person name="Dou D."/>
            <person name="Dickerman A.W."/>
            <person name="Dubchak I.L."/>
            <person name="Garbelotto M."/>
            <person name="Gijzen M."/>
            <person name="Gordon S.G."/>
            <person name="Govers F."/>
            <person name="Grunwald N.J."/>
            <person name="Huang W."/>
            <person name="Ivors K.L."/>
            <person name="Jones R.W."/>
            <person name="Kamoun S."/>
            <person name="Krampis K."/>
            <person name="Lamour K.H."/>
            <person name="Lee M.K."/>
            <person name="McDonald W.H."/>
            <person name="Medina M."/>
            <person name="Meijer H.J."/>
            <person name="Nordberg E.K."/>
            <person name="Maclean D.J."/>
            <person name="Ospina-Giraldo M.D."/>
            <person name="Morris P.F."/>
            <person name="Phuntumart V."/>
            <person name="Putnam N.H."/>
            <person name="Rash S."/>
            <person name="Rose J.K."/>
            <person name="Sakihama Y."/>
            <person name="Salamov A.A."/>
            <person name="Savidor A."/>
            <person name="Scheuring C.F."/>
            <person name="Smith B.M."/>
            <person name="Sobral B.W."/>
            <person name="Terry A."/>
            <person name="Torto-Alalibo T.A."/>
            <person name="Win J."/>
            <person name="Xu Z."/>
            <person name="Zhang H."/>
            <person name="Grigoriev I.V."/>
            <person name="Rokhsar D.S."/>
            <person name="Boore J.L."/>
        </authorList>
    </citation>
    <scope>NUCLEOTIDE SEQUENCE [LARGE SCALE GENOMIC DNA]</scope>
    <source>
        <strain evidence="2 3">P6497</strain>
    </source>
</reference>
<dbReference type="Pfam" id="PF05699">
    <property type="entry name" value="Dimer_Tnp_hAT"/>
    <property type="match status" value="1"/>
</dbReference>
<dbReference type="InterPro" id="IPR008906">
    <property type="entry name" value="HATC_C_dom"/>
</dbReference>
<dbReference type="GO" id="GO:0046983">
    <property type="term" value="F:protein dimerization activity"/>
    <property type="evidence" value="ECO:0007669"/>
    <property type="project" value="InterPro"/>
</dbReference>
<dbReference type="GeneID" id="20646315"/>
<dbReference type="InParanoid" id="G4ZI34"/>
<dbReference type="EMBL" id="JH159154">
    <property type="protein sequence ID" value="EGZ17677.1"/>
    <property type="molecule type" value="Genomic_DNA"/>
</dbReference>
<dbReference type="AlphaFoldDB" id="G4ZI34"/>
<keyword evidence="3" id="KW-1185">Reference proteome</keyword>